<dbReference type="Pfam" id="PF00001">
    <property type="entry name" value="7tm_1"/>
    <property type="match status" value="1"/>
</dbReference>
<dbReference type="GO" id="GO:0006954">
    <property type="term" value="P:inflammatory response"/>
    <property type="evidence" value="ECO:0007669"/>
    <property type="project" value="TreeGrafter"/>
</dbReference>
<feature type="transmembrane region" description="Helical" evidence="14">
    <location>
        <begin position="249"/>
        <end position="274"/>
    </location>
</feature>
<evidence type="ECO:0000259" key="15">
    <source>
        <dbReference type="PROSITE" id="PS50262"/>
    </source>
</evidence>
<evidence type="ECO:0000256" key="11">
    <source>
        <dbReference type="ARBA" id="ARBA00023180"/>
    </source>
</evidence>
<dbReference type="GO" id="GO:0045907">
    <property type="term" value="P:positive regulation of vasoconstriction"/>
    <property type="evidence" value="ECO:0007669"/>
    <property type="project" value="TreeGrafter"/>
</dbReference>
<dbReference type="GO" id="GO:0005886">
    <property type="term" value="C:plasma membrane"/>
    <property type="evidence" value="ECO:0007669"/>
    <property type="project" value="UniProtKB-SubCell"/>
</dbReference>
<dbReference type="GO" id="GO:0007189">
    <property type="term" value="P:adenylate cyclase-activating G protein-coupled receptor signaling pathway"/>
    <property type="evidence" value="ECO:0007669"/>
    <property type="project" value="TreeGrafter"/>
</dbReference>
<dbReference type="SUPFAM" id="SSF81321">
    <property type="entry name" value="Family A G protein-coupled receptor-like"/>
    <property type="match status" value="1"/>
</dbReference>
<keyword evidence="9" id="KW-1015">Disulfide bond</keyword>
<dbReference type="PRINTS" id="PR01788">
    <property type="entry name" value="PROSTANOIDR"/>
</dbReference>
<evidence type="ECO:0000256" key="10">
    <source>
        <dbReference type="ARBA" id="ARBA00023170"/>
    </source>
</evidence>
<organism evidence="16 17">
    <name type="scientific">Atractosteus spatula</name>
    <name type="common">Alligator gar</name>
    <name type="synonym">Lepisosteus spatula</name>
    <dbReference type="NCBI Taxonomy" id="7917"/>
    <lineage>
        <taxon>Eukaryota</taxon>
        <taxon>Metazoa</taxon>
        <taxon>Chordata</taxon>
        <taxon>Craniata</taxon>
        <taxon>Vertebrata</taxon>
        <taxon>Euteleostomi</taxon>
        <taxon>Actinopterygii</taxon>
        <taxon>Neopterygii</taxon>
        <taxon>Holostei</taxon>
        <taxon>Semionotiformes</taxon>
        <taxon>Lepisosteidae</taxon>
        <taxon>Atractosteus</taxon>
    </lineage>
</organism>
<dbReference type="InterPro" id="IPR001105">
    <property type="entry name" value="Thbox_rcpt"/>
</dbReference>
<feature type="transmembrane region" description="Helical" evidence="14">
    <location>
        <begin position="154"/>
        <end position="177"/>
    </location>
</feature>
<sequence>MGTSSSSNTSAVSLCFQKNNPPFNYTLPIASQHFSTIFTTLGLASNLFAFVVLVKSYQRTQSRSRSSFLIFLGSLVVTDFLGLLVTGSIVISFHSTHFNWKELDPDCHFCNFMGISMVFYGLCPLLLGATMAIERFMGINQPFSRPTNMSKRRAMSTVLVVWVFAGFIGLLPVLGLGSYHMQIPGSWCFFSITSEPWDLTFCLIFSMVGLLSLAVSFVLNTVSVVTLFRVCCNRESVQRRRDHEVEMMVQLICIMIIASVCWCPLLVFIAQKVLSNTPLNISRLLLWIRFATWNQILDPWVYILFRRAVLRRVYPKLNRSRASIMTLYPSFTTTLTKITRTSVDN</sequence>
<evidence type="ECO:0000256" key="2">
    <source>
        <dbReference type="ARBA" id="ARBA00017628"/>
    </source>
</evidence>
<evidence type="ECO:0000256" key="7">
    <source>
        <dbReference type="ARBA" id="ARBA00023040"/>
    </source>
</evidence>
<dbReference type="GO" id="GO:0004960">
    <property type="term" value="F:thromboxane receptor activity"/>
    <property type="evidence" value="ECO:0007669"/>
    <property type="project" value="InterPro"/>
</dbReference>
<keyword evidence="11" id="KW-0325">Glycoprotein</keyword>
<evidence type="ECO:0000256" key="8">
    <source>
        <dbReference type="ARBA" id="ARBA00023136"/>
    </source>
</evidence>
<feature type="transmembrane region" description="Helical" evidence="14">
    <location>
        <begin position="66"/>
        <end position="92"/>
    </location>
</feature>
<dbReference type="InterPro" id="IPR000276">
    <property type="entry name" value="GPCR_Rhodpsn"/>
</dbReference>
<keyword evidence="8 14" id="KW-0472">Membrane</keyword>
<comment type="caution">
    <text evidence="16">The sequence shown here is derived from an EMBL/GenBank/DDBJ whole genome shotgun (WGS) entry which is preliminary data.</text>
</comment>
<dbReference type="PROSITE" id="PS50262">
    <property type="entry name" value="G_PROTEIN_RECEP_F1_2"/>
    <property type="match status" value="1"/>
</dbReference>
<keyword evidence="5 14" id="KW-0812">Transmembrane</keyword>
<feature type="non-terminal residue" evidence="16">
    <location>
        <position position="345"/>
    </location>
</feature>
<evidence type="ECO:0000313" key="16">
    <source>
        <dbReference type="EMBL" id="MBN3316381.1"/>
    </source>
</evidence>
<evidence type="ECO:0000256" key="12">
    <source>
        <dbReference type="ARBA" id="ARBA00023224"/>
    </source>
</evidence>
<proteinExistence type="predicted"/>
<feature type="domain" description="G-protein coupled receptors family 1 profile" evidence="15">
    <location>
        <begin position="45"/>
        <end position="302"/>
    </location>
</feature>
<dbReference type="GO" id="GO:0045777">
    <property type="term" value="P:positive regulation of blood pressure"/>
    <property type="evidence" value="ECO:0007669"/>
    <property type="project" value="TreeGrafter"/>
</dbReference>
<feature type="transmembrane region" description="Helical" evidence="14">
    <location>
        <begin position="112"/>
        <end position="133"/>
    </location>
</feature>
<comment type="subcellular location">
    <subcellularLocation>
        <location evidence="1">Cell membrane</location>
        <topology evidence="1">Multi-pass membrane protein</topology>
    </subcellularLocation>
</comment>
<evidence type="ECO:0000256" key="1">
    <source>
        <dbReference type="ARBA" id="ARBA00004651"/>
    </source>
</evidence>
<feature type="transmembrane region" description="Helical" evidence="14">
    <location>
        <begin position="34"/>
        <end position="54"/>
    </location>
</feature>
<dbReference type="InterPro" id="IPR017452">
    <property type="entry name" value="GPCR_Rhodpsn_7TM"/>
</dbReference>
<reference evidence="16" key="1">
    <citation type="journal article" date="2021" name="Cell">
        <title>Tracing the genetic footprints of vertebrate landing in non-teleost ray-finned fishes.</title>
        <authorList>
            <person name="Bi X."/>
            <person name="Wang K."/>
            <person name="Yang L."/>
            <person name="Pan H."/>
            <person name="Jiang H."/>
            <person name="Wei Q."/>
            <person name="Fang M."/>
            <person name="Yu H."/>
            <person name="Zhu C."/>
            <person name="Cai Y."/>
            <person name="He Y."/>
            <person name="Gan X."/>
            <person name="Zeng H."/>
            <person name="Yu D."/>
            <person name="Zhu Y."/>
            <person name="Jiang H."/>
            <person name="Qiu Q."/>
            <person name="Yang H."/>
            <person name="Zhang Y.E."/>
            <person name="Wang W."/>
            <person name="Zhu M."/>
            <person name="He S."/>
            <person name="Zhang G."/>
        </authorList>
    </citation>
    <scope>NUCLEOTIDE SEQUENCE</scope>
    <source>
        <strain evidence="16">Allg_001</strain>
    </source>
</reference>
<accession>A0A8J7NRY6</accession>
<dbReference type="GO" id="GO:0007204">
    <property type="term" value="P:positive regulation of cytosolic calcium ion concentration"/>
    <property type="evidence" value="ECO:0007669"/>
    <property type="project" value="TreeGrafter"/>
</dbReference>
<evidence type="ECO:0000256" key="4">
    <source>
        <dbReference type="ARBA" id="ARBA00022553"/>
    </source>
</evidence>
<keyword evidence="10" id="KW-0675">Receptor</keyword>
<evidence type="ECO:0000256" key="5">
    <source>
        <dbReference type="ARBA" id="ARBA00022692"/>
    </source>
</evidence>
<dbReference type="PROSITE" id="PS00237">
    <property type="entry name" value="G_PROTEIN_RECEP_F1_1"/>
    <property type="match status" value="1"/>
</dbReference>
<evidence type="ECO:0000256" key="9">
    <source>
        <dbReference type="ARBA" id="ARBA00023157"/>
    </source>
</evidence>
<keyword evidence="17" id="KW-1185">Reference proteome</keyword>
<dbReference type="InterPro" id="IPR008365">
    <property type="entry name" value="Prostanoid_rcpt"/>
</dbReference>
<dbReference type="EMBL" id="JAAWVO010029010">
    <property type="protein sequence ID" value="MBN3316381.1"/>
    <property type="molecule type" value="Genomic_DNA"/>
</dbReference>
<feature type="transmembrane region" description="Helical" evidence="14">
    <location>
        <begin position="286"/>
        <end position="305"/>
    </location>
</feature>
<dbReference type="FunFam" id="1.20.1070.10:FF:000163">
    <property type="entry name" value="Thromboxane A2 receptor"/>
    <property type="match status" value="1"/>
</dbReference>
<name>A0A8J7NRY6_ATRSP</name>
<evidence type="ECO:0000256" key="3">
    <source>
        <dbReference type="ARBA" id="ARBA00022475"/>
    </source>
</evidence>
<evidence type="ECO:0000256" key="6">
    <source>
        <dbReference type="ARBA" id="ARBA00022989"/>
    </source>
</evidence>
<feature type="non-terminal residue" evidence="16">
    <location>
        <position position="1"/>
    </location>
</feature>
<protein>
    <recommendedName>
        <fullName evidence="2">Thromboxane A2 receptor</fullName>
    </recommendedName>
    <alternativeName>
        <fullName evidence="13">Prostanoid TP receptor</fullName>
    </alternativeName>
</protein>
<keyword evidence="3" id="KW-1003">Cell membrane</keyword>
<dbReference type="AlphaFoldDB" id="A0A8J7NRY6"/>
<keyword evidence="6 14" id="KW-1133">Transmembrane helix</keyword>
<dbReference type="PANTHER" id="PTHR11866:SF5">
    <property type="entry name" value="THROMBOXANE A2 RECEPTOR"/>
    <property type="match status" value="1"/>
</dbReference>
<evidence type="ECO:0000256" key="13">
    <source>
        <dbReference type="ARBA" id="ARBA00029815"/>
    </source>
</evidence>
<dbReference type="Proteomes" id="UP000736164">
    <property type="component" value="Unassembled WGS sequence"/>
</dbReference>
<feature type="transmembrane region" description="Helical" evidence="14">
    <location>
        <begin position="197"/>
        <end position="228"/>
    </location>
</feature>
<dbReference type="Gene3D" id="1.20.1070.10">
    <property type="entry name" value="Rhodopsin 7-helix transmembrane proteins"/>
    <property type="match status" value="1"/>
</dbReference>
<keyword evidence="7" id="KW-0297">G-protein coupled receptor</keyword>
<dbReference type="PRINTS" id="PR00429">
    <property type="entry name" value="THROMBOXANER"/>
</dbReference>
<dbReference type="PANTHER" id="PTHR11866">
    <property type="entry name" value="G-PROTEIN COUPLED RECEPTOR FAMILY 1 MEMBER"/>
    <property type="match status" value="1"/>
</dbReference>
<keyword evidence="12" id="KW-0807">Transducer</keyword>
<evidence type="ECO:0000313" key="17">
    <source>
        <dbReference type="Proteomes" id="UP000736164"/>
    </source>
</evidence>
<evidence type="ECO:0000256" key="14">
    <source>
        <dbReference type="SAM" id="Phobius"/>
    </source>
</evidence>
<keyword evidence="4" id="KW-0597">Phosphoprotein</keyword>
<gene>
    <name evidence="16" type="primary">Tbxa2r</name>
    <name evidence="16" type="ORF">GTO95_0017463</name>
</gene>